<dbReference type="Proteomes" id="UP000679950">
    <property type="component" value="Unassembled WGS sequence"/>
</dbReference>
<keyword evidence="4 7" id="KW-0812">Transmembrane</keyword>
<dbReference type="PANTHER" id="PTHR30561">
    <property type="entry name" value="SMR FAMILY PROTON-DEPENDENT DRUG EFFLUX TRANSPORTER SUGE"/>
    <property type="match status" value="1"/>
</dbReference>
<name>A0ABQ4KPN2_9BACI</name>
<evidence type="ECO:0000313" key="9">
    <source>
        <dbReference type="EMBL" id="GIN59901.1"/>
    </source>
</evidence>
<dbReference type="RefSeq" id="WP_212967549.1">
    <property type="nucleotide sequence ID" value="NZ_BORB01000069.1"/>
</dbReference>
<evidence type="ECO:0000313" key="10">
    <source>
        <dbReference type="Proteomes" id="UP000679950"/>
    </source>
</evidence>
<feature type="transmembrane region" description="Helical" evidence="8">
    <location>
        <begin position="84"/>
        <end position="102"/>
    </location>
</feature>
<keyword evidence="6 8" id="KW-0472">Membrane</keyword>
<sequence length="104" mass="11528">MAWIYLIMSGAFEVVAVTGINQIVKHKNLKSYLIVLFGFIVSFSLLALAMKELPMGISYAVWTGIGTVGVTLLGMLFYREPKDWRPIVFIGMILIAVVGLKMTT</sequence>
<organism evidence="9 10">
    <name type="scientific">Lederbergia ruris</name>
    <dbReference type="NCBI Taxonomy" id="217495"/>
    <lineage>
        <taxon>Bacteria</taxon>
        <taxon>Bacillati</taxon>
        <taxon>Bacillota</taxon>
        <taxon>Bacilli</taxon>
        <taxon>Bacillales</taxon>
        <taxon>Bacillaceae</taxon>
        <taxon>Lederbergia</taxon>
    </lineage>
</organism>
<dbReference type="InterPro" id="IPR045324">
    <property type="entry name" value="Small_multidrug_res"/>
</dbReference>
<accession>A0ABQ4KPN2</accession>
<keyword evidence="10" id="KW-1185">Reference proteome</keyword>
<dbReference type="SUPFAM" id="SSF103481">
    <property type="entry name" value="Multidrug resistance efflux transporter EmrE"/>
    <property type="match status" value="1"/>
</dbReference>
<evidence type="ECO:0000256" key="1">
    <source>
        <dbReference type="ARBA" id="ARBA00004651"/>
    </source>
</evidence>
<keyword evidence="3" id="KW-1003">Cell membrane</keyword>
<keyword evidence="2" id="KW-0813">Transport</keyword>
<dbReference type="InterPro" id="IPR000390">
    <property type="entry name" value="Small_drug/metabolite_transptr"/>
</dbReference>
<dbReference type="InterPro" id="IPR037185">
    <property type="entry name" value="EmrE-like"/>
</dbReference>
<evidence type="ECO:0000256" key="2">
    <source>
        <dbReference type="ARBA" id="ARBA00022448"/>
    </source>
</evidence>
<gene>
    <name evidence="9" type="primary">ykkD</name>
    <name evidence="9" type="ORF">J8TS2_42200</name>
</gene>
<dbReference type="Pfam" id="PF00893">
    <property type="entry name" value="Multi_Drug_Res"/>
    <property type="match status" value="1"/>
</dbReference>
<dbReference type="PANTHER" id="PTHR30561:SF0">
    <property type="entry name" value="GUANIDINIUM EXPORTER"/>
    <property type="match status" value="1"/>
</dbReference>
<comment type="caution">
    <text evidence="9">The sequence shown here is derived from an EMBL/GenBank/DDBJ whole genome shotgun (WGS) entry which is preliminary data.</text>
</comment>
<proteinExistence type="inferred from homology"/>
<evidence type="ECO:0000256" key="3">
    <source>
        <dbReference type="ARBA" id="ARBA00022475"/>
    </source>
</evidence>
<feature type="transmembrane region" description="Helical" evidence="8">
    <location>
        <begin position="6"/>
        <end position="24"/>
    </location>
</feature>
<keyword evidence="5 8" id="KW-1133">Transmembrane helix</keyword>
<dbReference type="Gene3D" id="1.10.3730.20">
    <property type="match status" value="1"/>
</dbReference>
<evidence type="ECO:0000256" key="4">
    <source>
        <dbReference type="ARBA" id="ARBA00022692"/>
    </source>
</evidence>
<evidence type="ECO:0000256" key="6">
    <source>
        <dbReference type="ARBA" id="ARBA00023136"/>
    </source>
</evidence>
<protein>
    <submittedName>
        <fullName evidence="9">Multidrug resistance protein YkkD</fullName>
    </submittedName>
</protein>
<feature type="transmembrane region" description="Helical" evidence="8">
    <location>
        <begin position="31"/>
        <end position="50"/>
    </location>
</feature>
<feature type="transmembrane region" description="Helical" evidence="8">
    <location>
        <begin position="56"/>
        <end position="77"/>
    </location>
</feature>
<evidence type="ECO:0000256" key="7">
    <source>
        <dbReference type="RuleBase" id="RU003942"/>
    </source>
</evidence>
<comment type="similarity">
    <text evidence="7">Belongs to the drug/metabolite transporter (DMT) superfamily. Small multidrug resistance (SMR) (TC 2.A.7.1) family.</text>
</comment>
<reference evidence="9 10" key="1">
    <citation type="submission" date="2021-03" db="EMBL/GenBank/DDBJ databases">
        <title>Antimicrobial resistance genes in bacteria isolated from Japanese honey, and their potential for conferring macrolide and lincosamide resistance in the American foulbrood pathogen Paenibacillus larvae.</title>
        <authorList>
            <person name="Okamoto M."/>
            <person name="Kumagai M."/>
            <person name="Kanamori H."/>
            <person name="Takamatsu D."/>
        </authorList>
    </citation>
    <scope>NUCLEOTIDE SEQUENCE [LARGE SCALE GENOMIC DNA]</scope>
    <source>
        <strain evidence="9 10">J8TS2</strain>
    </source>
</reference>
<comment type="subcellular location">
    <subcellularLocation>
        <location evidence="1 7">Cell membrane</location>
        <topology evidence="1 7">Multi-pass membrane protein</topology>
    </subcellularLocation>
</comment>
<evidence type="ECO:0000256" key="8">
    <source>
        <dbReference type="SAM" id="Phobius"/>
    </source>
</evidence>
<evidence type="ECO:0000256" key="5">
    <source>
        <dbReference type="ARBA" id="ARBA00022989"/>
    </source>
</evidence>
<dbReference type="EMBL" id="BORB01000069">
    <property type="protein sequence ID" value="GIN59901.1"/>
    <property type="molecule type" value="Genomic_DNA"/>
</dbReference>